<feature type="signal peptide" evidence="8">
    <location>
        <begin position="1"/>
        <end position="24"/>
    </location>
</feature>
<keyword evidence="2" id="KW-0964">Secreted</keyword>
<dbReference type="InterPro" id="IPR043504">
    <property type="entry name" value="Peptidase_S1_PA_chymotrypsin"/>
</dbReference>
<dbReference type="Pfam" id="PF00089">
    <property type="entry name" value="Trypsin"/>
    <property type="match status" value="1"/>
</dbReference>
<dbReference type="InterPro" id="IPR018114">
    <property type="entry name" value="TRYPSIN_HIS"/>
</dbReference>
<evidence type="ECO:0000256" key="6">
    <source>
        <dbReference type="ARBA" id="ARBA00023157"/>
    </source>
</evidence>
<keyword evidence="8" id="KW-0732">Signal</keyword>
<proteinExistence type="evidence at transcript level"/>
<dbReference type="InterPro" id="IPR001314">
    <property type="entry name" value="Peptidase_S1A"/>
</dbReference>
<dbReference type="PROSITE" id="PS50240">
    <property type="entry name" value="TRYPSIN_DOM"/>
    <property type="match status" value="1"/>
</dbReference>
<evidence type="ECO:0000256" key="5">
    <source>
        <dbReference type="ARBA" id="ARBA00022825"/>
    </source>
</evidence>
<reference evidence="10" key="1">
    <citation type="journal article" date="2015" name="BMC Genomics">
        <title>Combining RNA-seq and proteomic profiling to identify seminal fluid proteins in the migratory grasshopper Melanoplus sanguinipes (F).</title>
        <authorList>
            <person name="Bonilla M.L."/>
            <person name="Todd C."/>
            <person name="Erlandson M."/>
            <person name="Andres J."/>
        </authorList>
    </citation>
    <scope>NUCLEOTIDE SEQUENCE</scope>
</reference>
<dbReference type="InterPro" id="IPR033116">
    <property type="entry name" value="TRYPSIN_SER"/>
</dbReference>
<evidence type="ECO:0000259" key="9">
    <source>
        <dbReference type="PROSITE" id="PS50240"/>
    </source>
</evidence>
<evidence type="ECO:0000256" key="8">
    <source>
        <dbReference type="SAM" id="SignalP"/>
    </source>
</evidence>
<dbReference type="PANTHER" id="PTHR24258">
    <property type="entry name" value="SERINE PROTEASE-RELATED"/>
    <property type="match status" value="1"/>
</dbReference>
<dbReference type="PRINTS" id="PR00722">
    <property type="entry name" value="CHYMOTRYPSIN"/>
</dbReference>
<dbReference type="FunFam" id="2.40.10.10:FF:000047">
    <property type="entry name" value="Trypsin eta"/>
    <property type="match status" value="1"/>
</dbReference>
<name>A0A0U4B511_MELSA</name>
<dbReference type="InterPro" id="IPR009003">
    <property type="entry name" value="Peptidase_S1_PA"/>
</dbReference>
<protein>
    <submittedName>
        <fullName evidence="10">Serine protease snake</fullName>
    </submittedName>
</protein>
<dbReference type="GO" id="GO:0004252">
    <property type="term" value="F:serine-type endopeptidase activity"/>
    <property type="evidence" value="ECO:0007669"/>
    <property type="project" value="InterPro"/>
</dbReference>
<reference evidence="10" key="2">
    <citation type="submission" date="2015-12" db="EMBL/GenBank/DDBJ databases">
        <authorList>
            <person name="Shamseldin A."/>
            <person name="Moawad H."/>
            <person name="Abd El-Rahim W.M."/>
            <person name="Sadowsky M.J."/>
        </authorList>
    </citation>
    <scope>NUCLEOTIDE SEQUENCE</scope>
</reference>
<keyword evidence="6" id="KW-1015">Disulfide bond</keyword>
<dbReference type="InterPro" id="IPR001254">
    <property type="entry name" value="Trypsin_dom"/>
</dbReference>
<dbReference type="SUPFAM" id="SSF50494">
    <property type="entry name" value="Trypsin-like serine proteases"/>
    <property type="match status" value="1"/>
</dbReference>
<dbReference type="AlphaFoldDB" id="A0A0U4B511"/>
<evidence type="ECO:0000313" key="10">
    <source>
        <dbReference type="EMBL" id="ALX00077.1"/>
    </source>
</evidence>
<evidence type="ECO:0000256" key="7">
    <source>
        <dbReference type="RuleBase" id="RU363034"/>
    </source>
</evidence>
<evidence type="ECO:0000256" key="1">
    <source>
        <dbReference type="ARBA" id="ARBA00004613"/>
    </source>
</evidence>
<keyword evidence="4 7" id="KW-0378">Hydrolase</keyword>
<comment type="subcellular location">
    <subcellularLocation>
        <location evidence="1">Secreted</location>
    </subcellularLocation>
</comment>
<dbReference type="PROSITE" id="PS00134">
    <property type="entry name" value="TRYPSIN_HIS"/>
    <property type="match status" value="1"/>
</dbReference>
<accession>A0A0U4B511</accession>
<keyword evidence="3 7" id="KW-0645">Protease</keyword>
<dbReference type="GO" id="GO:0016485">
    <property type="term" value="P:protein processing"/>
    <property type="evidence" value="ECO:0007669"/>
    <property type="project" value="UniProtKB-ARBA"/>
</dbReference>
<dbReference type="GO" id="GO:0005576">
    <property type="term" value="C:extracellular region"/>
    <property type="evidence" value="ECO:0007669"/>
    <property type="project" value="UniProtKB-SubCell"/>
</dbReference>
<dbReference type="Gene3D" id="2.40.10.10">
    <property type="entry name" value="Trypsin-like serine proteases"/>
    <property type="match status" value="2"/>
</dbReference>
<feature type="chain" id="PRO_5006847102" evidence="8">
    <location>
        <begin position="25"/>
        <end position="320"/>
    </location>
</feature>
<organism evidence="10">
    <name type="scientific">Melanoplus sanguinipes</name>
    <name type="common">Migratory grasshopper</name>
    <dbReference type="NCBI Taxonomy" id="65742"/>
    <lineage>
        <taxon>Eukaryota</taxon>
        <taxon>Metazoa</taxon>
        <taxon>Ecdysozoa</taxon>
        <taxon>Arthropoda</taxon>
        <taxon>Hexapoda</taxon>
        <taxon>Insecta</taxon>
        <taxon>Pterygota</taxon>
        <taxon>Neoptera</taxon>
        <taxon>Polyneoptera</taxon>
        <taxon>Orthoptera</taxon>
        <taxon>Caelifera</taxon>
        <taxon>Acrididea</taxon>
        <taxon>Acridomorpha</taxon>
        <taxon>Acridoidea</taxon>
        <taxon>Acrididae</taxon>
        <taxon>Melanoplinae</taxon>
        <taxon>Melanoplini</taxon>
        <taxon>Melanoplus</taxon>
    </lineage>
</organism>
<sequence>MELRRERALWRLLAAAAVLGAAGAAPGDKSTAKCKEYAKAVYVESMAPVLLPRAMPTTENVCGIVEVPLIVGGIKTGPREFPHMAVIGYGEENAIEWMCGGSLISETYILTAAHCLNSNEKGPARWVRLGDVNLDGSNPDSNPQQVAVAERVAHPGYAPPSRYDDVALLRLARAVAFDAYTRPACLHVATQLPAAVGVATGFGKIEFASAATSKDLLKVRLPFIPHGQCEAAYAADRGSRRLADGIREASMLCAGEPKGGKDTCQGDSGGPLQVSLQEPYCMYGLVGVTSFGKFCGFQNSPAVYSRVSHYVPWIESVVWP</sequence>
<feature type="domain" description="Peptidase S1" evidence="9">
    <location>
        <begin position="70"/>
        <end position="319"/>
    </location>
</feature>
<dbReference type="SMART" id="SM00020">
    <property type="entry name" value="Tryp_SPc"/>
    <property type="match status" value="1"/>
</dbReference>
<dbReference type="EMBL" id="KU218697">
    <property type="protein sequence ID" value="ALX00077.1"/>
    <property type="molecule type" value="mRNA"/>
</dbReference>
<evidence type="ECO:0000256" key="3">
    <source>
        <dbReference type="ARBA" id="ARBA00022670"/>
    </source>
</evidence>
<evidence type="ECO:0000256" key="4">
    <source>
        <dbReference type="ARBA" id="ARBA00022801"/>
    </source>
</evidence>
<keyword evidence="5 7" id="KW-0720">Serine protease</keyword>
<dbReference type="PROSITE" id="PS00135">
    <property type="entry name" value="TRYPSIN_SER"/>
    <property type="match status" value="1"/>
</dbReference>
<evidence type="ECO:0000256" key="2">
    <source>
        <dbReference type="ARBA" id="ARBA00022525"/>
    </source>
</evidence>
<dbReference type="PANTHER" id="PTHR24258:SF136">
    <property type="entry name" value="GH06673P-RELATED"/>
    <property type="match status" value="1"/>
</dbReference>
<dbReference type="CDD" id="cd00190">
    <property type="entry name" value="Tryp_SPc"/>
    <property type="match status" value="1"/>
</dbReference>